<evidence type="ECO:0000256" key="2">
    <source>
        <dbReference type="SAM" id="SignalP"/>
    </source>
</evidence>
<name>A0AAV9WS66_9PEZI</name>
<feature type="region of interest" description="Disordered" evidence="1">
    <location>
        <begin position="47"/>
        <end position="76"/>
    </location>
</feature>
<keyword evidence="2" id="KW-0732">Signal</keyword>
<evidence type="ECO:0000256" key="1">
    <source>
        <dbReference type="SAM" id="MobiDB-lite"/>
    </source>
</evidence>
<dbReference type="Proteomes" id="UP001365542">
    <property type="component" value="Unassembled WGS sequence"/>
</dbReference>
<feature type="chain" id="PRO_5043463122" evidence="2">
    <location>
        <begin position="20"/>
        <end position="189"/>
    </location>
</feature>
<proteinExistence type="predicted"/>
<gene>
    <name evidence="3" type="ORF">TWF694_005843</name>
</gene>
<sequence>MKPSSLLVIIGSMLSLASASPVAASATSATETSTRVVVTPLLGPTEAPKTGVLQGPFVEPNRKKWEPPSQSPAKTDKQVFKRTDTACWYGAVFWTSDYWALEAEWWSHTDWLYMEANHHSSWTYGTLKLCANNRYLFDNTHIYLRDLGDAMAVVGNCCTDSTCGGGITSITGDSGLLVDVYSVPNWEDC</sequence>
<reference evidence="3 4" key="1">
    <citation type="submission" date="2019-10" db="EMBL/GenBank/DDBJ databases">
        <authorList>
            <person name="Palmer J.M."/>
        </authorList>
    </citation>
    <scope>NUCLEOTIDE SEQUENCE [LARGE SCALE GENOMIC DNA]</scope>
    <source>
        <strain evidence="3 4">TWF694</strain>
    </source>
</reference>
<evidence type="ECO:0000313" key="4">
    <source>
        <dbReference type="Proteomes" id="UP001365542"/>
    </source>
</evidence>
<accession>A0AAV9WS66</accession>
<organism evidence="3 4">
    <name type="scientific">Orbilia ellipsospora</name>
    <dbReference type="NCBI Taxonomy" id="2528407"/>
    <lineage>
        <taxon>Eukaryota</taxon>
        <taxon>Fungi</taxon>
        <taxon>Dikarya</taxon>
        <taxon>Ascomycota</taxon>
        <taxon>Pezizomycotina</taxon>
        <taxon>Orbiliomycetes</taxon>
        <taxon>Orbiliales</taxon>
        <taxon>Orbiliaceae</taxon>
        <taxon>Orbilia</taxon>
    </lineage>
</organism>
<evidence type="ECO:0000313" key="3">
    <source>
        <dbReference type="EMBL" id="KAK6524183.1"/>
    </source>
</evidence>
<protein>
    <submittedName>
        <fullName evidence="3">Uncharacterized protein</fullName>
    </submittedName>
</protein>
<feature type="signal peptide" evidence="2">
    <location>
        <begin position="1"/>
        <end position="19"/>
    </location>
</feature>
<comment type="caution">
    <text evidence="3">The sequence shown here is derived from an EMBL/GenBank/DDBJ whole genome shotgun (WGS) entry which is preliminary data.</text>
</comment>
<keyword evidence="4" id="KW-1185">Reference proteome</keyword>
<dbReference type="EMBL" id="JAVHJO010000018">
    <property type="protein sequence ID" value="KAK6524183.1"/>
    <property type="molecule type" value="Genomic_DNA"/>
</dbReference>
<dbReference type="AlphaFoldDB" id="A0AAV9WS66"/>